<keyword evidence="2" id="KW-0489">Methyltransferase</keyword>
<keyword evidence="3" id="KW-1185">Reference proteome</keyword>
<dbReference type="Proteomes" id="UP000248349">
    <property type="component" value="Unassembled WGS sequence"/>
</dbReference>
<accession>A0A318ZHD0</accession>
<name>A0A318ZHD0_9EURO</name>
<sequence>MSQPINEDQIQIDTSSDNDSLLDAASIAGSNETVSSTVHDYCYENGRRYHAYRNGQYPMPNDKEEQDRLALMHKVFKGITGGELHRAPIHRDPHRLRRVLDVGTGTGVWAIELADTLPATEVVGTDLSPIQPQWAPPNCSFLIDDAESDWAFPPEEAFDYIHGRSLGGSISDWERFLQQAYQHVRPGGWVEIQEFETRIYSDDGTDQEAVLIHEFQRRLDEASRQFGKRMNIAGSVRGWMQSAGFCNVTDDTYKCPLGGWAKDPHFKDLGRLGKAAFFDAVEPYSLALFTRELGYTYEQSQQYMQDVRQELVNGSFHIYTLFHFVYGQRPWDGDGDNDDGAADHAENNVVVDDADADDDDDDK</sequence>
<protein>
    <submittedName>
        <fullName evidence="2">TAM domain methyltransferase</fullName>
    </submittedName>
</protein>
<keyword evidence="2" id="KW-0808">Transferase</keyword>
<dbReference type="PANTHER" id="PTHR43591">
    <property type="entry name" value="METHYLTRANSFERASE"/>
    <property type="match status" value="1"/>
</dbReference>
<dbReference type="RefSeq" id="XP_025429955.1">
    <property type="nucleotide sequence ID" value="XM_025578627.1"/>
</dbReference>
<feature type="region of interest" description="Disordered" evidence="1">
    <location>
        <begin position="335"/>
        <end position="363"/>
    </location>
</feature>
<gene>
    <name evidence="2" type="ORF">BP01DRAFT_401958</name>
</gene>
<dbReference type="GO" id="GO:0032259">
    <property type="term" value="P:methylation"/>
    <property type="evidence" value="ECO:0007669"/>
    <property type="project" value="UniProtKB-KW"/>
</dbReference>
<dbReference type="OrthoDB" id="2013972at2759"/>
<dbReference type="GeneID" id="37079856"/>
<dbReference type="CDD" id="cd02440">
    <property type="entry name" value="AdoMet_MTases"/>
    <property type="match status" value="1"/>
</dbReference>
<evidence type="ECO:0000313" key="2">
    <source>
        <dbReference type="EMBL" id="PYH43973.1"/>
    </source>
</evidence>
<organism evidence="2 3">
    <name type="scientific">Aspergillus saccharolyticus JOP 1030-1</name>
    <dbReference type="NCBI Taxonomy" id="1450539"/>
    <lineage>
        <taxon>Eukaryota</taxon>
        <taxon>Fungi</taxon>
        <taxon>Dikarya</taxon>
        <taxon>Ascomycota</taxon>
        <taxon>Pezizomycotina</taxon>
        <taxon>Eurotiomycetes</taxon>
        <taxon>Eurotiomycetidae</taxon>
        <taxon>Eurotiales</taxon>
        <taxon>Aspergillaceae</taxon>
        <taxon>Aspergillus</taxon>
        <taxon>Aspergillus subgen. Circumdati</taxon>
    </lineage>
</organism>
<dbReference type="EMBL" id="KZ821240">
    <property type="protein sequence ID" value="PYH43973.1"/>
    <property type="molecule type" value="Genomic_DNA"/>
</dbReference>
<dbReference type="SUPFAM" id="SSF53335">
    <property type="entry name" value="S-adenosyl-L-methionine-dependent methyltransferases"/>
    <property type="match status" value="1"/>
</dbReference>
<evidence type="ECO:0000256" key="1">
    <source>
        <dbReference type="SAM" id="MobiDB-lite"/>
    </source>
</evidence>
<reference evidence="2 3" key="1">
    <citation type="submission" date="2016-12" db="EMBL/GenBank/DDBJ databases">
        <title>The genomes of Aspergillus section Nigri reveals drivers in fungal speciation.</title>
        <authorList>
            <consortium name="DOE Joint Genome Institute"/>
            <person name="Vesth T.C."/>
            <person name="Nybo J."/>
            <person name="Theobald S."/>
            <person name="Brandl J."/>
            <person name="Frisvad J.C."/>
            <person name="Nielsen K.F."/>
            <person name="Lyhne E.K."/>
            <person name="Kogle M.E."/>
            <person name="Kuo A."/>
            <person name="Riley R."/>
            <person name="Clum A."/>
            <person name="Nolan M."/>
            <person name="Lipzen A."/>
            <person name="Salamov A."/>
            <person name="Henrissat B."/>
            <person name="Wiebenga A."/>
            <person name="De Vries R.P."/>
            <person name="Grigoriev I.V."/>
            <person name="Mortensen U.H."/>
            <person name="Andersen M.R."/>
            <person name="Baker S.E."/>
        </authorList>
    </citation>
    <scope>NUCLEOTIDE SEQUENCE [LARGE SCALE GENOMIC DNA]</scope>
    <source>
        <strain evidence="2 3">JOP 1030-1</strain>
    </source>
</reference>
<feature type="compositionally biased region" description="Acidic residues" evidence="1">
    <location>
        <begin position="352"/>
        <end position="363"/>
    </location>
</feature>
<proteinExistence type="predicted"/>
<dbReference type="GO" id="GO:0008168">
    <property type="term" value="F:methyltransferase activity"/>
    <property type="evidence" value="ECO:0007669"/>
    <property type="project" value="UniProtKB-KW"/>
</dbReference>
<dbReference type="Gene3D" id="3.40.50.150">
    <property type="entry name" value="Vaccinia Virus protein VP39"/>
    <property type="match status" value="1"/>
</dbReference>
<dbReference type="InterPro" id="IPR029063">
    <property type="entry name" value="SAM-dependent_MTases_sf"/>
</dbReference>
<evidence type="ECO:0000313" key="3">
    <source>
        <dbReference type="Proteomes" id="UP000248349"/>
    </source>
</evidence>
<dbReference type="Pfam" id="PF13489">
    <property type="entry name" value="Methyltransf_23"/>
    <property type="match status" value="1"/>
</dbReference>
<dbReference type="STRING" id="1450539.A0A318ZHD0"/>
<dbReference type="AlphaFoldDB" id="A0A318ZHD0"/>
<dbReference type="PANTHER" id="PTHR43591:SF10">
    <property type="entry name" value="ABC TRANSMEMBRANE TYPE-1 DOMAIN-CONTAINING PROTEIN-RELATED"/>
    <property type="match status" value="1"/>
</dbReference>